<organism evidence="2 3">
    <name type="scientific">Caballeronia udeis</name>
    <dbReference type="NCBI Taxonomy" id="1232866"/>
    <lineage>
        <taxon>Bacteria</taxon>
        <taxon>Pseudomonadati</taxon>
        <taxon>Pseudomonadota</taxon>
        <taxon>Betaproteobacteria</taxon>
        <taxon>Burkholderiales</taxon>
        <taxon>Burkholderiaceae</taxon>
        <taxon>Caballeronia</taxon>
    </lineage>
</organism>
<reference evidence="2 3" key="1">
    <citation type="submission" date="2016-01" db="EMBL/GenBank/DDBJ databases">
        <authorList>
            <person name="Oliw E.H."/>
        </authorList>
    </citation>
    <scope>NUCLEOTIDE SEQUENCE [LARGE SCALE GENOMIC DNA]</scope>
    <source>
        <strain evidence="2">LMG 27134</strain>
    </source>
</reference>
<proteinExistence type="predicted"/>
<feature type="compositionally biased region" description="Basic and acidic residues" evidence="1">
    <location>
        <begin position="139"/>
        <end position="149"/>
    </location>
</feature>
<evidence type="ECO:0000313" key="3">
    <source>
        <dbReference type="Proteomes" id="UP000054683"/>
    </source>
</evidence>
<dbReference type="Proteomes" id="UP000054683">
    <property type="component" value="Unassembled WGS sequence"/>
</dbReference>
<gene>
    <name evidence="2" type="ORF">AWB69_06297</name>
</gene>
<name>A0A158IMN5_9BURK</name>
<dbReference type="Gene3D" id="3.30.2020.40">
    <property type="entry name" value="Uncharacterised protein PF10387, DUF2442"/>
    <property type="match status" value="1"/>
</dbReference>
<dbReference type="EMBL" id="FCOK02000055">
    <property type="protein sequence ID" value="SAL57892.1"/>
    <property type="molecule type" value="Genomic_DNA"/>
</dbReference>
<dbReference type="InterPro" id="IPR018841">
    <property type="entry name" value="DUF2442"/>
</dbReference>
<feature type="compositionally biased region" description="Low complexity" evidence="1">
    <location>
        <begin position="116"/>
        <end position="130"/>
    </location>
</feature>
<protein>
    <recommendedName>
        <fullName evidence="4">DUF2442 domain-containing protein</fullName>
    </recommendedName>
</protein>
<dbReference type="AlphaFoldDB" id="A0A158IMN5"/>
<dbReference type="Pfam" id="PF10387">
    <property type="entry name" value="DUF2442"/>
    <property type="match status" value="1"/>
</dbReference>
<sequence length="155" mass="16278">MTAFVEITEHQMREAEERMSKHLAGNPVAVSALFNPADARVAIELSNGALFAIPARIIQGLENASDTDLGTIEITASGMGLYFPAVDVDILVAPLLAGVLGSRSFMARRLGKEGGSSRSESKAAAARANGARGGRPRKVAVESVERDEGAMLAKK</sequence>
<evidence type="ECO:0000256" key="1">
    <source>
        <dbReference type="SAM" id="MobiDB-lite"/>
    </source>
</evidence>
<evidence type="ECO:0000313" key="2">
    <source>
        <dbReference type="EMBL" id="SAL57892.1"/>
    </source>
</evidence>
<evidence type="ECO:0008006" key="4">
    <source>
        <dbReference type="Google" id="ProtNLM"/>
    </source>
</evidence>
<dbReference type="RefSeq" id="WP_063977946.1">
    <property type="nucleotide sequence ID" value="NZ_FCOK02000055.1"/>
</dbReference>
<accession>A0A158IMN5</accession>
<feature type="region of interest" description="Disordered" evidence="1">
    <location>
        <begin position="111"/>
        <end position="155"/>
    </location>
</feature>